<evidence type="ECO:0000313" key="7">
    <source>
        <dbReference type="EMBL" id="MBO8477142.1"/>
    </source>
</evidence>
<dbReference type="EMBL" id="JADIMC010000107">
    <property type="protein sequence ID" value="MBO8477142.1"/>
    <property type="molecule type" value="Genomic_DNA"/>
</dbReference>
<evidence type="ECO:0000313" key="8">
    <source>
        <dbReference type="Proteomes" id="UP000823598"/>
    </source>
</evidence>
<evidence type="ECO:0000256" key="5">
    <source>
        <dbReference type="ARBA" id="ARBA00023136"/>
    </source>
</evidence>
<evidence type="ECO:0000256" key="2">
    <source>
        <dbReference type="ARBA" id="ARBA00010350"/>
    </source>
</evidence>
<comment type="caution">
    <text evidence="7">The sequence shown here is derived from an EMBL/GenBank/DDBJ whole genome shotgun (WGS) entry which is preliminary data.</text>
</comment>
<gene>
    <name evidence="7" type="ORF">IAB88_09140</name>
</gene>
<evidence type="ECO:0000256" key="1">
    <source>
        <dbReference type="ARBA" id="ARBA00004141"/>
    </source>
</evidence>
<evidence type="ECO:0000256" key="3">
    <source>
        <dbReference type="ARBA" id="ARBA00022692"/>
    </source>
</evidence>
<feature type="transmembrane region" description="Helical" evidence="6">
    <location>
        <begin position="60"/>
        <end position="80"/>
    </location>
</feature>
<feature type="transmembrane region" description="Helical" evidence="6">
    <location>
        <begin position="92"/>
        <end position="110"/>
    </location>
</feature>
<evidence type="ECO:0000256" key="4">
    <source>
        <dbReference type="ARBA" id="ARBA00022989"/>
    </source>
</evidence>
<proteinExistence type="inferred from homology"/>
<feature type="transmembrane region" description="Helical" evidence="6">
    <location>
        <begin position="116"/>
        <end position="135"/>
    </location>
</feature>
<feature type="transmembrane region" description="Helical" evidence="6">
    <location>
        <begin position="32"/>
        <end position="54"/>
    </location>
</feature>
<feature type="transmembrane region" description="Helical" evidence="6">
    <location>
        <begin position="207"/>
        <end position="227"/>
    </location>
</feature>
<feature type="transmembrane region" description="Helical" evidence="6">
    <location>
        <begin position="171"/>
        <end position="187"/>
    </location>
</feature>
<feature type="transmembrane region" description="Helical" evidence="6">
    <location>
        <begin position="147"/>
        <end position="165"/>
    </location>
</feature>
<dbReference type="GO" id="GO:0005886">
    <property type="term" value="C:plasma membrane"/>
    <property type="evidence" value="ECO:0007669"/>
    <property type="project" value="TreeGrafter"/>
</dbReference>
<dbReference type="AlphaFoldDB" id="A0A9D9IR11"/>
<keyword evidence="5 6" id="KW-0472">Membrane</keyword>
<keyword evidence="4 6" id="KW-1133">Transmembrane helix</keyword>
<sequence>MDNFNQFGYNQPSAVLTQEISKVMRGVYMRMCLALIVTGLVSFFVAAEGSLVQLMATSRLFFWGLIIAEFGVVIAISGALHKMSSAMASLLFYLYAVLNGVVFSTLFYAFDLTSLAQTFLITAGVFGAMTAYGYFTKNDLSRFGSLMVMALFGLIICTIVNIFIASSTMDWIISFAGVAIFIGLTAWDTQKIKTMLAYDGGVNTSKIATIGALSLYLDFINLFLYLLRFFGSSRE</sequence>
<protein>
    <submittedName>
        <fullName evidence="7">Bax inhibitor-1/YccA family protein</fullName>
    </submittedName>
</protein>
<reference evidence="7" key="1">
    <citation type="submission" date="2020-10" db="EMBL/GenBank/DDBJ databases">
        <authorList>
            <person name="Gilroy R."/>
        </authorList>
    </citation>
    <scope>NUCLEOTIDE SEQUENCE</scope>
    <source>
        <strain evidence="7">6919</strain>
    </source>
</reference>
<accession>A0A9D9IR11</accession>
<dbReference type="PANTHER" id="PTHR23291">
    <property type="entry name" value="BAX INHIBITOR-RELATED"/>
    <property type="match status" value="1"/>
</dbReference>
<dbReference type="Proteomes" id="UP000823598">
    <property type="component" value="Unassembled WGS sequence"/>
</dbReference>
<comment type="similarity">
    <text evidence="2 6">Belongs to the BI1 family.</text>
</comment>
<dbReference type="CDD" id="cd10432">
    <property type="entry name" value="BI-1-like_bacterial"/>
    <property type="match status" value="1"/>
</dbReference>
<name>A0A9D9IR11_9BACT</name>
<dbReference type="Pfam" id="PF01027">
    <property type="entry name" value="Bax1-I"/>
    <property type="match status" value="1"/>
</dbReference>
<evidence type="ECO:0000256" key="6">
    <source>
        <dbReference type="RuleBase" id="RU004379"/>
    </source>
</evidence>
<comment type="subcellular location">
    <subcellularLocation>
        <location evidence="1">Membrane</location>
        <topology evidence="1">Multi-pass membrane protein</topology>
    </subcellularLocation>
</comment>
<reference evidence="7" key="2">
    <citation type="journal article" date="2021" name="PeerJ">
        <title>Extensive microbial diversity within the chicken gut microbiome revealed by metagenomics and culture.</title>
        <authorList>
            <person name="Gilroy R."/>
            <person name="Ravi A."/>
            <person name="Getino M."/>
            <person name="Pursley I."/>
            <person name="Horton D.L."/>
            <person name="Alikhan N.F."/>
            <person name="Baker D."/>
            <person name="Gharbi K."/>
            <person name="Hall N."/>
            <person name="Watson M."/>
            <person name="Adriaenssens E.M."/>
            <person name="Foster-Nyarko E."/>
            <person name="Jarju S."/>
            <person name="Secka A."/>
            <person name="Antonio M."/>
            <person name="Oren A."/>
            <person name="Chaudhuri R.R."/>
            <person name="La Ragione R."/>
            <person name="Hildebrand F."/>
            <person name="Pallen M.J."/>
        </authorList>
    </citation>
    <scope>NUCLEOTIDE SEQUENCE</scope>
    <source>
        <strain evidence="7">6919</strain>
    </source>
</reference>
<dbReference type="PANTHER" id="PTHR23291:SF50">
    <property type="entry name" value="PROTEIN LIFEGUARD 4"/>
    <property type="match status" value="1"/>
</dbReference>
<dbReference type="InterPro" id="IPR006214">
    <property type="entry name" value="Bax_inhibitor_1-related"/>
</dbReference>
<organism evidence="7 8">
    <name type="scientific">Candidatus Limisoma faecipullorum</name>
    <dbReference type="NCBI Taxonomy" id="2840854"/>
    <lineage>
        <taxon>Bacteria</taxon>
        <taxon>Pseudomonadati</taxon>
        <taxon>Bacteroidota</taxon>
        <taxon>Bacteroidia</taxon>
        <taxon>Bacteroidales</taxon>
        <taxon>Candidatus Limisoma</taxon>
    </lineage>
</organism>
<keyword evidence="3 6" id="KW-0812">Transmembrane</keyword>